<dbReference type="GO" id="GO:0005829">
    <property type="term" value="C:cytosol"/>
    <property type="evidence" value="ECO:0007669"/>
    <property type="project" value="TreeGrafter"/>
</dbReference>
<feature type="short sequence motif" description="Q motif" evidence="9">
    <location>
        <begin position="7"/>
        <end position="35"/>
    </location>
</feature>
<dbReference type="PROSITE" id="PS51194">
    <property type="entry name" value="HELICASE_CTER"/>
    <property type="match status" value="1"/>
</dbReference>
<name>C1MKY8_MICPC</name>
<feature type="compositionally biased region" description="Basic and acidic residues" evidence="10">
    <location>
        <begin position="544"/>
        <end position="569"/>
    </location>
</feature>
<reference evidence="14 15" key="1">
    <citation type="journal article" date="2009" name="Science">
        <title>Green evolution and dynamic adaptations revealed by genomes of the marine picoeukaryotes Micromonas.</title>
        <authorList>
            <person name="Worden A.Z."/>
            <person name="Lee J.H."/>
            <person name="Mock T."/>
            <person name="Rouze P."/>
            <person name="Simmons M.P."/>
            <person name="Aerts A.L."/>
            <person name="Allen A.E."/>
            <person name="Cuvelier M.L."/>
            <person name="Derelle E."/>
            <person name="Everett M.V."/>
            <person name="Foulon E."/>
            <person name="Grimwood J."/>
            <person name="Gundlach H."/>
            <person name="Henrissat B."/>
            <person name="Napoli C."/>
            <person name="McDonald S.M."/>
            <person name="Parker M.S."/>
            <person name="Rombauts S."/>
            <person name="Salamov A."/>
            <person name="Von Dassow P."/>
            <person name="Badger J.H."/>
            <person name="Coutinho P.M."/>
            <person name="Demir E."/>
            <person name="Dubchak I."/>
            <person name="Gentemann C."/>
            <person name="Eikrem W."/>
            <person name="Gready J.E."/>
            <person name="John U."/>
            <person name="Lanier W."/>
            <person name="Lindquist E.A."/>
            <person name="Lucas S."/>
            <person name="Mayer K.F."/>
            <person name="Moreau H."/>
            <person name="Not F."/>
            <person name="Otillar R."/>
            <person name="Panaud O."/>
            <person name="Pangilinan J."/>
            <person name="Paulsen I."/>
            <person name="Piegu B."/>
            <person name="Poliakov A."/>
            <person name="Robbens S."/>
            <person name="Schmutz J."/>
            <person name="Toulza E."/>
            <person name="Wyss T."/>
            <person name="Zelensky A."/>
            <person name="Zhou K."/>
            <person name="Armbrust E.V."/>
            <person name="Bhattacharya D."/>
            <person name="Goodenough U.W."/>
            <person name="Van de Peer Y."/>
            <person name="Grigoriev I.V."/>
        </authorList>
    </citation>
    <scope>NUCLEOTIDE SEQUENCE [LARGE SCALE GENOMIC DNA]</scope>
    <source>
        <strain evidence="14 15">CCMP1545</strain>
    </source>
</reference>
<evidence type="ECO:0000256" key="10">
    <source>
        <dbReference type="SAM" id="MobiDB-lite"/>
    </source>
</evidence>
<feature type="domain" description="Helicase C-terminal" evidence="12">
    <location>
        <begin position="267"/>
        <end position="451"/>
    </location>
</feature>
<dbReference type="EMBL" id="GG663736">
    <property type="protein sequence ID" value="EEH59455.1"/>
    <property type="molecule type" value="Genomic_DNA"/>
</dbReference>
<dbReference type="OMA" id="NASEQCV"/>
<dbReference type="PROSITE" id="PS51195">
    <property type="entry name" value="Q_MOTIF"/>
    <property type="match status" value="1"/>
</dbReference>
<sequence length="598" mass="66002">MIGYNDTGWPSLGLDRGILRALAKKKFKCPTAVQSRAIPLVLAGKDVLARAHTGSGKTAAYLLPAIHKIMQRSDSKTKSNPRVLILVPTHELAQQVMKEAVSFLVECAPTLRAGELTCSGSADVLPRNFAGVPPEILVSTPSRVAACIRGGKFPPRALNSGLEFFVLDEADLLLSFGYEDDIRCIADATERGCQCMLVSATSPDDLSKLKAIVLHNPVNVDIALENNFVSGRVKEEQVTTGKSAVMPLISHYALEILEKDKLLYCMALLRLGLCKKKSLVFVSSPDAAVRLRLFLHKFGIPCCVLHEELPANSRAHILHEFNRGVYDYMIAAADDLSSSISVVNDDNKDFTKHTKRKRNAMSHAQTEFGVVRGIDFKDVHTVLNLDVPISASDYIHRVGRTGRAGQPGTAITLTTPKNARALEDMLSRHSVSRHDTRSAIALMPYKMLRREAVEALRYRAEDAARAVGRTAVREARLRELRAELLNSERLAAHFDGNPTDLALLKRASCLISHQEQPHLCHLPSYIRSQKVTCSSAKTGKKNKHTEGEKLTDETTDEIHDDHDEPSEYLKKRKTSRSKDFAHKSSNPSSKNLSWKGAN</sequence>
<proteinExistence type="inferred from homology"/>
<keyword evidence="2" id="KW-0547">Nucleotide-binding</keyword>
<comment type="similarity">
    <text evidence="7">Belongs to the DEAD box helicase family. DDX56/DBP9 subfamily.</text>
</comment>
<feature type="compositionally biased region" description="Polar residues" evidence="10">
    <location>
        <begin position="583"/>
        <end position="592"/>
    </location>
</feature>
<evidence type="ECO:0000256" key="7">
    <source>
        <dbReference type="ARBA" id="ARBA00038041"/>
    </source>
</evidence>
<evidence type="ECO:0000256" key="1">
    <source>
        <dbReference type="ARBA" id="ARBA00012552"/>
    </source>
</evidence>
<comment type="catalytic activity">
    <reaction evidence="8">
        <text>ATP + H2O = ADP + phosphate + H(+)</text>
        <dbReference type="Rhea" id="RHEA:13065"/>
        <dbReference type="ChEBI" id="CHEBI:15377"/>
        <dbReference type="ChEBI" id="CHEBI:15378"/>
        <dbReference type="ChEBI" id="CHEBI:30616"/>
        <dbReference type="ChEBI" id="CHEBI:43474"/>
        <dbReference type="ChEBI" id="CHEBI:456216"/>
        <dbReference type="EC" id="3.6.4.13"/>
    </reaction>
</comment>
<evidence type="ECO:0000259" key="12">
    <source>
        <dbReference type="PROSITE" id="PS51194"/>
    </source>
</evidence>
<dbReference type="GO" id="GO:0005524">
    <property type="term" value="F:ATP binding"/>
    <property type="evidence" value="ECO:0007669"/>
    <property type="project" value="UniProtKB-KW"/>
</dbReference>
<dbReference type="InterPro" id="IPR050079">
    <property type="entry name" value="DEAD_box_RNA_helicase"/>
</dbReference>
<evidence type="ECO:0000256" key="9">
    <source>
        <dbReference type="PROSITE-ProRule" id="PRU00552"/>
    </source>
</evidence>
<dbReference type="CDD" id="cd18787">
    <property type="entry name" value="SF2_C_DEAD"/>
    <property type="match status" value="1"/>
</dbReference>
<feature type="domain" description="DEAD-box RNA helicase Q" evidence="13">
    <location>
        <begin position="7"/>
        <end position="35"/>
    </location>
</feature>
<dbReference type="InterPro" id="IPR011545">
    <property type="entry name" value="DEAD/DEAH_box_helicase_dom"/>
</dbReference>
<evidence type="ECO:0000256" key="2">
    <source>
        <dbReference type="ARBA" id="ARBA00022741"/>
    </source>
</evidence>
<dbReference type="GO" id="GO:0016787">
    <property type="term" value="F:hydrolase activity"/>
    <property type="evidence" value="ECO:0007669"/>
    <property type="project" value="UniProtKB-KW"/>
</dbReference>
<dbReference type="InterPro" id="IPR001650">
    <property type="entry name" value="Helicase_C-like"/>
</dbReference>
<keyword evidence="15" id="KW-1185">Reference proteome</keyword>
<evidence type="ECO:0000313" key="15">
    <source>
        <dbReference type="Proteomes" id="UP000001876"/>
    </source>
</evidence>
<dbReference type="OrthoDB" id="1191041at2759"/>
<evidence type="ECO:0000313" key="14">
    <source>
        <dbReference type="EMBL" id="EEH59455.1"/>
    </source>
</evidence>
<dbReference type="Pfam" id="PF00271">
    <property type="entry name" value="Helicase_C"/>
    <property type="match status" value="2"/>
</dbReference>
<feature type="region of interest" description="Disordered" evidence="10">
    <location>
        <begin position="535"/>
        <end position="598"/>
    </location>
</feature>
<dbReference type="RefSeq" id="XP_003056079.1">
    <property type="nucleotide sequence ID" value="XM_003056033.1"/>
</dbReference>
<dbReference type="InterPro" id="IPR027417">
    <property type="entry name" value="P-loop_NTPase"/>
</dbReference>
<dbReference type="EC" id="3.6.4.13" evidence="1"/>
<dbReference type="KEGG" id="mpp:MICPUCDRAFT_25020"/>
<evidence type="ECO:0000256" key="5">
    <source>
        <dbReference type="ARBA" id="ARBA00022840"/>
    </source>
</evidence>
<dbReference type="InterPro" id="IPR014001">
    <property type="entry name" value="Helicase_ATP-bd"/>
</dbReference>
<evidence type="ECO:0000256" key="4">
    <source>
        <dbReference type="ARBA" id="ARBA00022806"/>
    </source>
</evidence>
<dbReference type="eggNOG" id="KOG0346">
    <property type="taxonomic scope" value="Eukaryota"/>
</dbReference>
<dbReference type="InterPro" id="IPR014014">
    <property type="entry name" value="RNA_helicase_DEAD_Q_motif"/>
</dbReference>
<dbReference type="GO" id="GO:0003724">
    <property type="term" value="F:RNA helicase activity"/>
    <property type="evidence" value="ECO:0007669"/>
    <property type="project" value="UniProtKB-EC"/>
</dbReference>
<dbReference type="Pfam" id="PF00270">
    <property type="entry name" value="DEAD"/>
    <property type="match status" value="1"/>
</dbReference>
<evidence type="ECO:0000256" key="8">
    <source>
        <dbReference type="ARBA" id="ARBA00047984"/>
    </source>
</evidence>
<dbReference type="GO" id="GO:0003723">
    <property type="term" value="F:RNA binding"/>
    <property type="evidence" value="ECO:0007669"/>
    <property type="project" value="UniProtKB-KW"/>
</dbReference>
<dbReference type="AlphaFoldDB" id="C1MKY8"/>
<dbReference type="PANTHER" id="PTHR47959:SF21">
    <property type="entry name" value="DEAD-BOX HELICASE 56"/>
    <property type="match status" value="1"/>
</dbReference>
<dbReference type="SMART" id="SM00490">
    <property type="entry name" value="HELICc"/>
    <property type="match status" value="1"/>
</dbReference>
<dbReference type="PANTHER" id="PTHR47959">
    <property type="entry name" value="ATP-DEPENDENT RNA HELICASE RHLE-RELATED"/>
    <property type="match status" value="1"/>
</dbReference>
<keyword evidence="5" id="KW-0067">ATP-binding</keyword>
<protein>
    <recommendedName>
        <fullName evidence="1">RNA helicase</fullName>
        <ecNumber evidence="1">3.6.4.13</ecNumber>
    </recommendedName>
</protein>
<evidence type="ECO:0000259" key="11">
    <source>
        <dbReference type="PROSITE" id="PS51192"/>
    </source>
</evidence>
<dbReference type="GeneID" id="9681990"/>
<dbReference type="STRING" id="564608.C1MKY8"/>
<keyword evidence="4" id="KW-0347">Helicase</keyword>
<evidence type="ECO:0000256" key="6">
    <source>
        <dbReference type="ARBA" id="ARBA00022884"/>
    </source>
</evidence>
<evidence type="ECO:0000256" key="3">
    <source>
        <dbReference type="ARBA" id="ARBA00022801"/>
    </source>
</evidence>
<accession>C1MKY8</accession>
<organism evidence="15">
    <name type="scientific">Micromonas pusilla (strain CCMP1545)</name>
    <name type="common">Picoplanktonic green alga</name>
    <dbReference type="NCBI Taxonomy" id="564608"/>
    <lineage>
        <taxon>Eukaryota</taxon>
        <taxon>Viridiplantae</taxon>
        <taxon>Chlorophyta</taxon>
        <taxon>Mamiellophyceae</taxon>
        <taxon>Mamiellales</taxon>
        <taxon>Mamiellaceae</taxon>
        <taxon>Micromonas</taxon>
    </lineage>
</organism>
<dbReference type="SMART" id="SM00487">
    <property type="entry name" value="DEXDc"/>
    <property type="match status" value="1"/>
</dbReference>
<dbReference type="Proteomes" id="UP000001876">
    <property type="component" value="Unassembled WGS sequence"/>
</dbReference>
<dbReference type="SUPFAM" id="SSF52540">
    <property type="entry name" value="P-loop containing nucleoside triphosphate hydrolases"/>
    <property type="match status" value="2"/>
</dbReference>
<gene>
    <name evidence="14" type="ORF">MICPUCDRAFT_25020</name>
</gene>
<feature type="domain" description="Helicase ATP-binding" evidence="11">
    <location>
        <begin position="38"/>
        <end position="220"/>
    </location>
</feature>
<keyword evidence="6" id="KW-0694">RNA-binding</keyword>
<keyword evidence="3" id="KW-0378">Hydrolase</keyword>
<evidence type="ECO:0000259" key="13">
    <source>
        <dbReference type="PROSITE" id="PS51195"/>
    </source>
</evidence>
<dbReference type="PROSITE" id="PS51192">
    <property type="entry name" value="HELICASE_ATP_BIND_1"/>
    <property type="match status" value="1"/>
</dbReference>
<dbReference type="Gene3D" id="3.40.50.300">
    <property type="entry name" value="P-loop containing nucleotide triphosphate hydrolases"/>
    <property type="match status" value="2"/>
</dbReference>